<dbReference type="Pfam" id="PF24494">
    <property type="entry name" value="DUF7587"/>
    <property type="match status" value="1"/>
</dbReference>
<dbReference type="InterPro" id="IPR056009">
    <property type="entry name" value="DUF7587"/>
</dbReference>
<keyword evidence="4" id="KW-1185">Reference proteome</keyword>
<feature type="region of interest" description="Disordered" evidence="1">
    <location>
        <begin position="1"/>
        <end position="21"/>
    </location>
</feature>
<evidence type="ECO:0000256" key="1">
    <source>
        <dbReference type="SAM" id="MobiDB-lite"/>
    </source>
</evidence>
<feature type="domain" description="DUF7587" evidence="2">
    <location>
        <begin position="54"/>
        <end position="179"/>
    </location>
</feature>
<feature type="compositionally biased region" description="Basic residues" evidence="1">
    <location>
        <begin position="12"/>
        <end position="21"/>
    </location>
</feature>
<reference evidence="3 4" key="1">
    <citation type="journal article" date="2024" name="J. Plant Pathol.">
        <title>Sequence and assembly of the genome of Seiridium unicorne, isolate CBS 538.82, causal agent of cypress canker disease.</title>
        <authorList>
            <person name="Scali E."/>
            <person name="Rocca G.D."/>
            <person name="Danti R."/>
            <person name="Garbelotto M."/>
            <person name="Barberini S."/>
            <person name="Baroncelli R."/>
            <person name="Emiliani G."/>
        </authorList>
    </citation>
    <scope>NUCLEOTIDE SEQUENCE [LARGE SCALE GENOMIC DNA]</scope>
    <source>
        <strain evidence="3 4">BM-138-508</strain>
    </source>
</reference>
<protein>
    <recommendedName>
        <fullName evidence="2">DUF7587 domain-containing protein</fullName>
    </recommendedName>
</protein>
<accession>A0ABR2V387</accession>
<sequence length="324" mass="36230">MSSTANQMSKSARQKHSKHTPFHLARTILESKCRHPQHRRTMIAEFDSACQRTVPRFLFRGFRSSSGGGKDPRLNTELGVIPHAFLGGKRPTSIFDIPTLPAMIEAHLSMGDLETEFSSWTASFEVALGFTWDEDSGRIAILDTTQLAENVKVYYSVDLQHAGLTPFSYNDEYLIYGPVTGPGFHCVPVTSIYDKGFGDISDSANPNIYDPVLTADDLANARRVAELFQPTTRHQPDIVVFMTAVMLSIRLWWSRIDQGLRVTPQDAELFTSSVADVLQPLSFSFLAWDILVNPEMSTSARSGLEEMKYLLLAAENQIRKHGSR</sequence>
<evidence type="ECO:0000313" key="3">
    <source>
        <dbReference type="EMBL" id="KAK9420971.1"/>
    </source>
</evidence>
<organism evidence="3 4">
    <name type="scientific">Seiridium unicorne</name>
    <dbReference type="NCBI Taxonomy" id="138068"/>
    <lineage>
        <taxon>Eukaryota</taxon>
        <taxon>Fungi</taxon>
        <taxon>Dikarya</taxon>
        <taxon>Ascomycota</taxon>
        <taxon>Pezizomycotina</taxon>
        <taxon>Sordariomycetes</taxon>
        <taxon>Xylariomycetidae</taxon>
        <taxon>Amphisphaeriales</taxon>
        <taxon>Sporocadaceae</taxon>
        <taxon>Seiridium</taxon>
    </lineage>
</organism>
<feature type="compositionally biased region" description="Polar residues" evidence="1">
    <location>
        <begin position="1"/>
        <end position="11"/>
    </location>
</feature>
<dbReference type="EMBL" id="JARVKF010000212">
    <property type="protein sequence ID" value="KAK9420971.1"/>
    <property type="molecule type" value="Genomic_DNA"/>
</dbReference>
<proteinExistence type="predicted"/>
<evidence type="ECO:0000313" key="4">
    <source>
        <dbReference type="Proteomes" id="UP001408356"/>
    </source>
</evidence>
<evidence type="ECO:0000259" key="2">
    <source>
        <dbReference type="Pfam" id="PF24494"/>
    </source>
</evidence>
<gene>
    <name evidence="3" type="ORF">SUNI508_06116</name>
</gene>
<comment type="caution">
    <text evidence="3">The sequence shown here is derived from an EMBL/GenBank/DDBJ whole genome shotgun (WGS) entry which is preliminary data.</text>
</comment>
<name>A0ABR2V387_9PEZI</name>
<dbReference type="Proteomes" id="UP001408356">
    <property type="component" value="Unassembled WGS sequence"/>
</dbReference>